<accession>A0AB38NKW9</accession>
<reference evidence="2 3" key="1">
    <citation type="submission" date="2019-04" db="EMBL/GenBank/DDBJ databases">
        <title>A reverse ecology approach based on a biological definition of microbial populations.</title>
        <authorList>
            <person name="Arevalo P."/>
            <person name="Vaninsberghe D."/>
            <person name="Elsherbini J."/>
            <person name="Gore J."/>
            <person name="Polz M."/>
        </authorList>
    </citation>
    <scope>NUCLEOTIDE SEQUENCE [LARGE SCALE GENOMIC DNA]</scope>
    <source>
        <strain evidence="2 3">10N.222.45.A8</strain>
    </source>
</reference>
<dbReference type="SUPFAM" id="SSF52540">
    <property type="entry name" value="P-loop containing nucleoside triphosphate hydrolases"/>
    <property type="match status" value="1"/>
</dbReference>
<dbReference type="EMBL" id="SYVV01000043">
    <property type="protein sequence ID" value="TKG28011.1"/>
    <property type="molecule type" value="Genomic_DNA"/>
</dbReference>
<dbReference type="PANTHER" id="PTHR13696:SF52">
    <property type="entry name" value="PARA FAMILY PROTEIN CT_582"/>
    <property type="match status" value="1"/>
</dbReference>
<comment type="caution">
    <text evidence="2">The sequence shown here is derived from an EMBL/GenBank/DDBJ whole genome shotgun (WGS) entry which is preliminary data.</text>
</comment>
<organism evidence="2 3">
    <name type="scientific">Vibrio tasmaniensis</name>
    <dbReference type="NCBI Taxonomy" id="212663"/>
    <lineage>
        <taxon>Bacteria</taxon>
        <taxon>Pseudomonadati</taxon>
        <taxon>Pseudomonadota</taxon>
        <taxon>Gammaproteobacteria</taxon>
        <taxon>Vibrionales</taxon>
        <taxon>Vibrionaceae</taxon>
        <taxon>Vibrio</taxon>
    </lineage>
</organism>
<dbReference type="InterPro" id="IPR050678">
    <property type="entry name" value="DNA_Partitioning_ATPase"/>
</dbReference>
<dbReference type="InterPro" id="IPR025669">
    <property type="entry name" value="AAA_dom"/>
</dbReference>
<dbReference type="Proteomes" id="UP000308018">
    <property type="component" value="Unassembled WGS sequence"/>
</dbReference>
<feature type="domain" description="AAA" evidence="1">
    <location>
        <begin position="114"/>
        <end position="312"/>
    </location>
</feature>
<evidence type="ECO:0000313" key="2">
    <source>
        <dbReference type="EMBL" id="TKG28011.1"/>
    </source>
</evidence>
<dbReference type="Gene3D" id="3.40.50.300">
    <property type="entry name" value="P-loop containing nucleotide triphosphate hydrolases"/>
    <property type="match status" value="1"/>
</dbReference>
<dbReference type="AlphaFoldDB" id="A0AB38NKW9"/>
<dbReference type="InterPro" id="IPR027417">
    <property type="entry name" value="P-loop_NTPase"/>
</dbReference>
<evidence type="ECO:0000259" key="1">
    <source>
        <dbReference type="Pfam" id="PF13614"/>
    </source>
</evidence>
<gene>
    <name evidence="2" type="ORF">FC057_22755</name>
</gene>
<proteinExistence type="predicted"/>
<name>A0AB38NKW9_9VIBR</name>
<evidence type="ECO:0000313" key="3">
    <source>
        <dbReference type="Proteomes" id="UP000308018"/>
    </source>
</evidence>
<dbReference type="Gene3D" id="1.10.1660.30">
    <property type="match status" value="1"/>
</dbReference>
<sequence length="407" mass="46078">MAKMDNSSKLHSRLATWVKQSQEIKLAKETKISEKHEIDIFTPKFNKAALALNLGLTNEHIDSACKALEEKGFVIPRKTNSVRSPYEFDVEMCRMIADELGIKTIKERTGKKSRVIVVHQGKGGVGKSTKADVLSCEAHFDFKNRPRTLLLDGDTQGTLSLKSNEKLKAVDKTMTDIMTENFKLSREERLKPAKQAELKAKLESLMLDHKLNTIKILPSSSMDKFFTLHYSKEFAEASGMNEAKELIMTTFKDCIIEPLLDSFDQIIVDTSPDTNVQTMMQLYAATHVIVPVTGRSTDIEAFKDFFKVLEMLGNTLLPDDCGIFEMRPLVTLHREQPAAIETNANKVLKAMPDHFKTRIKYSTAYEKASDLGVSLHCLDTSTVAVRNALKLTKELYQEYRFWLGWDD</sequence>
<protein>
    <submittedName>
        <fullName evidence="2">ParA family protein</fullName>
    </submittedName>
</protein>
<dbReference type="PANTHER" id="PTHR13696">
    <property type="entry name" value="P-LOOP CONTAINING NUCLEOSIDE TRIPHOSPHATE HYDROLASE"/>
    <property type="match status" value="1"/>
</dbReference>
<dbReference type="Pfam" id="PF13614">
    <property type="entry name" value="AAA_31"/>
    <property type="match status" value="1"/>
</dbReference>